<evidence type="ECO:0000256" key="4">
    <source>
        <dbReference type="ARBA" id="ARBA00022679"/>
    </source>
</evidence>
<organism evidence="11 12">
    <name type="scientific">Desulfofustis glycolicus DSM 9705</name>
    <dbReference type="NCBI Taxonomy" id="1121409"/>
    <lineage>
        <taxon>Bacteria</taxon>
        <taxon>Pseudomonadati</taxon>
        <taxon>Thermodesulfobacteriota</taxon>
        <taxon>Desulfobulbia</taxon>
        <taxon>Desulfobulbales</taxon>
        <taxon>Desulfocapsaceae</taxon>
        <taxon>Desulfofustis</taxon>
    </lineage>
</organism>
<feature type="transmembrane region" description="Helical" evidence="9">
    <location>
        <begin position="195"/>
        <end position="213"/>
    </location>
</feature>
<feature type="transmembrane region" description="Helical" evidence="9">
    <location>
        <begin position="166"/>
        <end position="183"/>
    </location>
</feature>
<keyword evidence="4 9" id="KW-0808">Transferase</keyword>
<dbReference type="EMBL" id="FQXS01000001">
    <property type="protein sequence ID" value="SHH35823.1"/>
    <property type="molecule type" value="Genomic_DNA"/>
</dbReference>
<dbReference type="InterPro" id="IPR004563">
    <property type="entry name" value="Apolipo_AcylTrfase"/>
</dbReference>
<dbReference type="PANTHER" id="PTHR38686">
    <property type="entry name" value="APOLIPOPROTEIN N-ACYLTRANSFERASE"/>
    <property type="match status" value="1"/>
</dbReference>
<evidence type="ECO:0000256" key="5">
    <source>
        <dbReference type="ARBA" id="ARBA00022692"/>
    </source>
</evidence>
<dbReference type="NCBIfam" id="TIGR00546">
    <property type="entry name" value="lnt"/>
    <property type="match status" value="1"/>
</dbReference>
<sequence>MDRRRLSLQVAGFLAMPLLTWLALPGRFSWWPLLLICLVPLLLSVGAAQTARQAFGRGLAAGILFYLLQIYWIVPVLMDYGHLPWYLAVPALLLLAGYMGLYLGVFCVGFRRLAQGRGALSCLFGAAALWVGLDWLRSWLFSGFPWMDLGYGFWASPRLIQAADLFGHYGYTFSVVVINIALYQVLVTRFSLRRNAVGLTAVAAVCLLLYGYAQIRWQRIEGRLVQAETPVIGIVQGNVEQDRKWSPAERQRTVRNYLDLSEALRTAAAPDLIVWPETALPFYPRNSELLLPVTDFVSWGRQPLLTGAPWYEVFEERGSRLIYYYNSALLLQPGERAEAKYFKSHLVPFGEYVPLRRYLPFIQPLVEAAGHFTPGRIEEPLVTGSIRAGVLICFESIFGDLGRRWVESGANVLVNVTNDAWYGRSSAPYQSWAMTVFRSVETRRSLVRSANTGISGIVDPLGRVVRQSDLFVPWSVAVPVALLEERSPFVRGGYLFAPLCALAAVLILLPGVKRTQRSD</sequence>
<dbReference type="GO" id="GO:0016410">
    <property type="term" value="F:N-acyltransferase activity"/>
    <property type="evidence" value="ECO:0007669"/>
    <property type="project" value="UniProtKB-UniRule"/>
</dbReference>
<reference evidence="11 12" key="1">
    <citation type="submission" date="2016-11" db="EMBL/GenBank/DDBJ databases">
        <authorList>
            <person name="Jaros S."/>
            <person name="Januszkiewicz K."/>
            <person name="Wedrychowicz H."/>
        </authorList>
    </citation>
    <scope>NUCLEOTIDE SEQUENCE [LARGE SCALE GENOMIC DNA]</scope>
    <source>
        <strain evidence="11 12">DSM 9705</strain>
    </source>
</reference>
<comment type="catalytic activity">
    <reaction evidence="9">
        <text>N-terminal S-1,2-diacyl-sn-glyceryl-L-cysteinyl-[lipoprotein] + a glycerophospholipid = N-acyl-S-1,2-diacyl-sn-glyceryl-L-cysteinyl-[lipoprotein] + a 2-acyl-sn-glycero-3-phospholipid + H(+)</text>
        <dbReference type="Rhea" id="RHEA:48228"/>
        <dbReference type="Rhea" id="RHEA-COMP:14681"/>
        <dbReference type="Rhea" id="RHEA-COMP:14684"/>
        <dbReference type="ChEBI" id="CHEBI:15378"/>
        <dbReference type="ChEBI" id="CHEBI:136912"/>
        <dbReference type="ChEBI" id="CHEBI:140656"/>
        <dbReference type="ChEBI" id="CHEBI:140657"/>
        <dbReference type="ChEBI" id="CHEBI:140660"/>
        <dbReference type="EC" id="2.3.1.269"/>
    </reaction>
</comment>
<evidence type="ECO:0000256" key="6">
    <source>
        <dbReference type="ARBA" id="ARBA00022989"/>
    </source>
</evidence>
<keyword evidence="7 9" id="KW-0472">Membrane</keyword>
<evidence type="ECO:0000313" key="12">
    <source>
        <dbReference type="Proteomes" id="UP000184139"/>
    </source>
</evidence>
<dbReference type="RefSeq" id="WP_073373019.1">
    <property type="nucleotide sequence ID" value="NZ_FQXS01000001.1"/>
</dbReference>
<feature type="transmembrane region" description="Helical" evidence="9">
    <location>
        <begin position="122"/>
        <end position="146"/>
    </location>
</feature>
<keyword evidence="8 9" id="KW-0012">Acyltransferase</keyword>
<keyword evidence="12" id="KW-1185">Reference proteome</keyword>
<keyword evidence="6 9" id="KW-1133">Transmembrane helix</keyword>
<accession>A0A1M5SD40</accession>
<dbReference type="PANTHER" id="PTHR38686:SF1">
    <property type="entry name" value="APOLIPOPROTEIN N-ACYLTRANSFERASE"/>
    <property type="match status" value="1"/>
</dbReference>
<evidence type="ECO:0000259" key="10">
    <source>
        <dbReference type="PROSITE" id="PS50263"/>
    </source>
</evidence>
<gene>
    <name evidence="9" type="primary">lnt</name>
    <name evidence="11" type="ORF">SAMN02745124_00262</name>
</gene>
<dbReference type="OrthoDB" id="9804277at2"/>
<keyword evidence="5 9" id="KW-0812">Transmembrane</keyword>
<comment type="subcellular location">
    <subcellularLocation>
        <location evidence="1 9">Cell membrane</location>
        <topology evidence="1 9">Multi-pass membrane protein</topology>
    </subcellularLocation>
</comment>
<dbReference type="GO" id="GO:0005886">
    <property type="term" value="C:plasma membrane"/>
    <property type="evidence" value="ECO:0007669"/>
    <property type="project" value="UniProtKB-SubCell"/>
</dbReference>
<dbReference type="Pfam" id="PF00795">
    <property type="entry name" value="CN_hydrolase"/>
    <property type="match status" value="1"/>
</dbReference>
<feature type="domain" description="CN hydrolase" evidence="10">
    <location>
        <begin position="235"/>
        <end position="482"/>
    </location>
</feature>
<dbReference type="Proteomes" id="UP000184139">
    <property type="component" value="Unassembled WGS sequence"/>
</dbReference>
<dbReference type="AlphaFoldDB" id="A0A1M5SD40"/>
<feature type="transmembrane region" description="Helical" evidence="9">
    <location>
        <begin position="55"/>
        <end position="74"/>
    </location>
</feature>
<comment type="pathway">
    <text evidence="9">Protein modification; lipoprotein biosynthesis (N-acyl transfer).</text>
</comment>
<dbReference type="Gene3D" id="3.60.110.10">
    <property type="entry name" value="Carbon-nitrogen hydrolase"/>
    <property type="match status" value="1"/>
</dbReference>
<evidence type="ECO:0000256" key="2">
    <source>
        <dbReference type="ARBA" id="ARBA00010065"/>
    </source>
</evidence>
<dbReference type="SUPFAM" id="SSF56317">
    <property type="entry name" value="Carbon-nitrogen hydrolase"/>
    <property type="match status" value="1"/>
</dbReference>
<dbReference type="CDD" id="cd07571">
    <property type="entry name" value="ALP_N-acyl_transferase"/>
    <property type="match status" value="1"/>
</dbReference>
<dbReference type="InterPro" id="IPR045378">
    <property type="entry name" value="LNT_N"/>
</dbReference>
<dbReference type="EC" id="2.3.1.269" evidence="9"/>
<evidence type="ECO:0000256" key="7">
    <source>
        <dbReference type="ARBA" id="ARBA00023136"/>
    </source>
</evidence>
<dbReference type="UniPathway" id="UPA00666"/>
<dbReference type="InterPro" id="IPR003010">
    <property type="entry name" value="C-N_Hydrolase"/>
</dbReference>
<name>A0A1M5SD40_9BACT</name>
<feature type="transmembrane region" description="Helical" evidence="9">
    <location>
        <begin position="86"/>
        <end position="110"/>
    </location>
</feature>
<feature type="transmembrane region" description="Helical" evidence="9">
    <location>
        <begin position="7"/>
        <end position="24"/>
    </location>
</feature>
<proteinExistence type="inferred from homology"/>
<dbReference type="STRING" id="1121409.SAMN02745124_00262"/>
<dbReference type="HAMAP" id="MF_01148">
    <property type="entry name" value="Lnt"/>
    <property type="match status" value="1"/>
</dbReference>
<dbReference type="Pfam" id="PF20154">
    <property type="entry name" value="LNT_N"/>
    <property type="match status" value="1"/>
</dbReference>
<feature type="transmembrane region" description="Helical" evidence="9">
    <location>
        <begin position="30"/>
        <end position="48"/>
    </location>
</feature>
<keyword evidence="3 9" id="KW-1003">Cell membrane</keyword>
<evidence type="ECO:0000256" key="9">
    <source>
        <dbReference type="HAMAP-Rule" id="MF_01148"/>
    </source>
</evidence>
<evidence type="ECO:0000256" key="8">
    <source>
        <dbReference type="ARBA" id="ARBA00023315"/>
    </source>
</evidence>
<dbReference type="GO" id="GO:0042158">
    <property type="term" value="P:lipoprotein biosynthetic process"/>
    <property type="evidence" value="ECO:0007669"/>
    <property type="project" value="UniProtKB-UniRule"/>
</dbReference>
<evidence type="ECO:0000313" key="11">
    <source>
        <dbReference type="EMBL" id="SHH35823.1"/>
    </source>
</evidence>
<evidence type="ECO:0000256" key="3">
    <source>
        <dbReference type="ARBA" id="ARBA00022475"/>
    </source>
</evidence>
<evidence type="ECO:0000256" key="1">
    <source>
        <dbReference type="ARBA" id="ARBA00004651"/>
    </source>
</evidence>
<feature type="transmembrane region" description="Helical" evidence="9">
    <location>
        <begin position="493"/>
        <end position="512"/>
    </location>
</feature>
<dbReference type="PROSITE" id="PS50263">
    <property type="entry name" value="CN_HYDROLASE"/>
    <property type="match status" value="1"/>
</dbReference>
<comment type="function">
    <text evidence="9">Catalyzes the phospholipid dependent N-acylation of the N-terminal cysteine of apolipoprotein, the last step in lipoprotein maturation.</text>
</comment>
<keyword evidence="11" id="KW-0449">Lipoprotein</keyword>
<dbReference type="InterPro" id="IPR036526">
    <property type="entry name" value="C-N_Hydrolase_sf"/>
</dbReference>
<comment type="similarity">
    <text evidence="2 9">Belongs to the CN hydrolase family. Apolipoprotein N-acyltransferase subfamily.</text>
</comment>
<protein>
    <recommendedName>
        <fullName evidence="9">Apolipoprotein N-acyltransferase</fullName>
        <shortName evidence="9">ALP N-acyltransferase</shortName>
        <ecNumber evidence="9">2.3.1.269</ecNumber>
    </recommendedName>
</protein>